<dbReference type="Gene3D" id="2.40.50.1020">
    <property type="entry name" value="LytTr DNA-binding domain"/>
    <property type="match status" value="1"/>
</dbReference>
<feature type="transmembrane region" description="Helical" evidence="1">
    <location>
        <begin position="93"/>
        <end position="112"/>
    </location>
</feature>
<dbReference type="Pfam" id="PF04397">
    <property type="entry name" value="LytTR"/>
    <property type="match status" value="1"/>
</dbReference>
<protein>
    <submittedName>
        <fullName evidence="3">DNA-binding LytR/AlgR family response regulator</fullName>
    </submittedName>
</protein>
<gene>
    <name evidence="3" type="ORF">GGR27_001169</name>
</gene>
<accession>A0ABX0X9I1</accession>
<dbReference type="InterPro" id="IPR007492">
    <property type="entry name" value="LytTR_DNA-bd_dom"/>
</dbReference>
<dbReference type="InterPro" id="IPR046947">
    <property type="entry name" value="LytR-like"/>
</dbReference>
<reference evidence="3 4" key="1">
    <citation type="submission" date="2020-03" db="EMBL/GenBank/DDBJ databases">
        <title>Genomic Encyclopedia of Type Strains, Phase IV (KMG-IV): sequencing the most valuable type-strain genomes for metagenomic binning, comparative biology and taxonomic classification.</title>
        <authorList>
            <person name="Goeker M."/>
        </authorList>
    </citation>
    <scope>NUCLEOTIDE SEQUENCE [LARGE SCALE GENOMIC DNA]</scope>
    <source>
        <strain evidence="3 4">DSM 105096</strain>
    </source>
</reference>
<keyword evidence="3" id="KW-0238">DNA-binding</keyword>
<evidence type="ECO:0000313" key="4">
    <source>
        <dbReference type="Proteomes" id="UP000770785"/>
    </source>
</evidence>
<feature type="domain" description="HTH LytTR-type" evidence="2">
    <location>
        <begin position="187"/>
        <end position="285"/>
    </location>
</feature>
<evidence type="ECO:0000259" key="2">
    <source>
        <dbReference type="PROSITE" id="PS50930"/>
    </source>
</evidence>
<dbReference type="EMBL" id="JAATJH010000002">
    <property type="protein sequence ID" value="NJC25670.1"/>
    <property type="molecule type" value="Genomic_DNA"/>
</dbReference>
<dbReference type="PANTHER" id="PTHR37299">
    <property type="entry name" value="TRANSCRIPTIONAL REGULATOR-RELATED"/>
    <property type="match status" value="1"/>
</dbReference>
<keyword evidence="1" id="KW-0812">Transmembrane</keyword>
<dbReference type="RefSeq" id="WP_168036461.1">
    <property type="nucleotide sequence ID" value="NZ_JAATJH010000002.1"/>
</dbReference>
<dbReference type="GO" id="GO:0003677">
    <property type="term" value="F:DNA binding"/>
    <property type="evidence" value="ECO:0007669"/>
    <property type="project" value="UniProtKB-KW"/>
</dbReference>
<dbReference type="PROSITE" id="PS50930">
    <property type="entry name" value="HTH_LYTTR"/>
    <property type="match status" value="1"/>
</dbReference>
<feature type="transmembrane region" description="Helical" evidence="1">
    <location>
        <begin position="20"/>
        <end position="42"/>
    </location>
</feature>
<keyword evidence="4" id="KW-1185">Reference proteome</keyword>
<feature type="transmembrane region" description="Helical" evidence="1">
    <location>
        <begin position="54"/>
        <end position="73"/>
    </location>
</feature>
<proteinExistence type="predicted"/>
<sequence length="285" mass="31779">MQPTGFPKNPLRRPFPDREFGRAIVFGHARTALFVFLALYFLRPLGLQFGENALWISVGYAGVTFAIAVAYSWFTNRVLGWRRTGEDWTLGRWILDCAGVLFFITVGNFVYYNALVDWSAFSLLVFGSIALPTIAIGLFPIAFSGMALQLRAERDNQRTASSLSRITGRFTPAPSAPRLTDLADNLSLDPGNILFCEARQNYVRVGYLREGHFAEETIRATLAETADKLSNSTVIRCHRSYLVNTDHIAAVRGNAQGLKVNLVGTEEEVPVSRSYVGRVREYVLS</sequence>
<dbReference type="SMART" id="SM00850">
    <property type="entry name" value="LytTR"/>
    <property type="match status" value="1"/>
</dbReference>
<feature type="transmembrane region" description="Helical" evidence="1">
    <location>
        <begin position="118"/>
        <end position="148"/>
    </location>
</feature>
<comment type="caution">
    <text evidence="3">The sequence shown here is derived from an EMBL/GenBank/DDBJ whole genome shotgun (WGS) entry which is preliminary data.</text>
</comment>
<name>A0ABX0X9I1_9BACT</name>
<evidence type="ECO:0000256" key="1">
    <source>
        <dbReference type="SAM" id="Phobius"/>
    </source>
</evidence>
<keyword evidence="1" id="KW-0472">Membrane</keyword>
<keyword evidence="1" id="KW-1133">Transmembrane helix</keyword>
<dbReference type="Proteomes" id="UP000770785">
    <property type="component" value="Unassembled WGS sequence"/>
</dbReference>
<evidence type="ECO:0000313" key="3">
    <source>
        <dbReference type="EMBL" id="NJC25670.1"/>
    </source>
</evidence>
<dbReference type="PANTHER" id="PTHR37299:SF1">
    <property type="entry name" value="STAGE 0 SPORULATION PROTEIN A HOMOLOG"/>
    <property type="match status" value="1"/>
</dbReference>
<organism evidence="3 4">
    <name type="scientific">Neolewinella antarctica</name>
    <dbReference type="NCBI Taxonomy" id="442734"/>
    <lineage>
        <taxon>Bacteria</taxon>
        <taxon>Pseudomonadati</taxon>
        <taxon>Bacteroidota</taxon>
        <taxon>Saprospiria</taxon>
        <taxon>Saprospirales</taxon>
        <taxon>Lewinellaceae</taxon>
        <taxon>Neolewinella</taxon>
    </lineage>
</organism>